<dbReference type="EMBL" id="CP093347">
    <property type="protein sequence ID" value="WOH02992.1"/>
    <property type="molecule type" value="Genomic_DNA"/>
</dbReference>
<reference evidence="3" key="2">
    <citation type="submission" date="2022-03" db="EMBL/GenBank/DDBJ databases">
        <title>Draft title - Genomic analysis of global carrot germplasm unveils the trajectory of domestication and the origin of high carotenoid orange carrot.</title>
        <authorList>
            <person name="Iorizzo M."/>
            <person name="Ellison S."/>
            <person name="Senalik D."/>
            <person name="Macko-Podgorni A."/>
            <person name="Grzebelus D."/>
            <person name="Bostan H."/>
            <person name="Rolling W."/>
            <person name="Curaba J."/>
            <person name="Simon P."/>
        </authorList>
    </citation>
    <scope>NUCLEOTIDE SEQUENCE</scope>
    <source>
        <tissue evidence="3">Leaf</tissue>
    </source>
</reference>
<accession>A0A162A516</accession>
<dbReference type="AlphaFoldDB" id="A0A162A516"/>
<protein>
    <submittedName>
        <fullName evidence="2">Uncharacterized protein</fullName>
    </submittedName>
</protein>
<evidence type="ECO:0000256" key="1">
    <source>
        <dbReference type="SAM" id="MobiDB-lite"/>
    </source>
</evidence>
<dbReference type="KEGG" id="dcr:108223160"/>
<evidence type="ECO:0000313" key="4">
    <source>
        <dbReference type="Proteomes" id="UP000077755"/>
    </source>
</evidence>
<feature type="region of interest" description="Disordered" evidence="1">
    <location>
        <begin position="25"/>
        <end position="139"/>
    </location>
</feature>
<dbReference type="Proteomes" id="UP000077755">
    <property type="component" value="Chromosome 5"/>
</dbReference>
<proteinExistence type="predicted"/>
<gene>
    <name evidence="2" type="ORF">DCAR_019564</name>
    <name evidence="3" type="ORF">DCAR_0522382</name>
</gene>
<sequence length="209" mass="22954">MSFEDFSLPETSISQDDHNLDFNFCRMIEPGESPDSPADHLFSNGRLVPHDFPRSSSKTLSLSSRSTSWGSSRDGFESSSSSRSNSCSSSQSRSSSISSSTTSISHAGTEKRISIRARRPRSGAIKSAPETYKMHKNSPNFSHGSRKWQFIAAAPVLNGNVTERNKAKSAEKSKAKKEGKSKGRWGRFLCLFVACSEFHAIESSSSREC</sequence>
<organism evidence="2">
    <name type="scientific">Daucus carota subsp. sativus</name>
    <name type="common">Carrot</name>
    <dbReference type="NCBI Taxonomy" id="79200"/>
    <lineage>
        <taxon>Eukaryota</taxon>
        <taxon>Viridiplantae</taxon>
        <taxon>Streptophyta</taxon>
        <taxon>Embryophyta</taxon>
        <taxon>Tracheophyta</taxon>
        <taxon>Spermatophyta</taxon>
        <taxon>Magnoliopsida</taxon>
        <taxon>eudicotyledons</taxon>
        <taxon>Gunneridae</taxon>
        <taxon>Pentapetalae</taxon>
        <taxon>asterids</taxon>
        <taxon>campanulids</taxon>
        <taxon>Apiales</taxon>
        <taxon>Apiaceae</taxon>
        <taxon>Apioideae</taxon>
        <taxon>Scandiceae</taxon>
        <taxon>Daucinae</taxon>
        <taxon>Daucus</taxon>
        <taxon>Daucus sect. Daucus</taxon>
    </lineage>
</organism>
<name>A0A162A516_DAUCS</name>
<dbReference type="EMBL" id="LNRQ01000005">
    <property type="protein sequence ID" value="KZM96322.1"/>
    <property type="molecule type" value="Genomic_DNA"/>
</dbReference>
<dbReference type="OrthoDB" id="1917218at2759"/>
<reference evidence="2" key="1">
    <citation type="journal article" date="2016" name="Nat. Genet.">
        <title>A high-quality carrot genome assembly provides new insights into carotenoid accumulation and asterid genome evolution.</title>
        <authorList>
            <person name="Iorizzo M."/>
            <person name="Ellison S."/>
            <person name="Senalik D."/>
            <person name="Zeng P."/>
            <person name="Satapoomin P."/>
            <person name="Huang J."/>
            <person name="Bowman M."/>
            <person name="Iovene M."/>
            <person name="Sanseverino W."/>
            <person name="Cavagnaro P."/>
            <person name="Yildiz M."/>
            <person name="Macko-Podgorni A."/>
            <person name="Moranska E."/>
            <person name="Grzebelus E."/>
            <person name="Grzebelus D."/>
            <person name="Ashrafi H."/>
            <person name="Zheng Z."/>
            <person name="Cheng S."/>
            <person name="Spooner D."/>
            <person name="Van Deynze A."/>
            <person name="Simon P."/>
        </authorList>
    </citation>
    <scope>NUCLEOTIDE SEQUENCE [LARGE SCALE GENOMIC DNA]</scope>
    <source>
        <tissue evidence="2">Leaf</tissue>
    </source>
</reference>
<keyword evidence="4" id="KW-1185">Reference proteome</keyword>
<feature type="compositionally biased region" description="Low complexity" evidence="1">
    <location>
        <begin position="54"/>
        <end position="105"/>
    </location>
</feature>
<evidence type="ECO:0000313" key="3">
    <source>
        <dbReference type="EMBL" id="WOH02992.1"/>
    </source>
</evidence>
<evidence type="ECO:0000313" key="2">
    <source>
        <dbReference type="EMBL" id="KZM96322.1"/>
    </source>
</evidence>
<dbReference type="Gramene" id="KZM96322">
    <property type="protein sequence ID" value="KZM96322"/>
    <property type="gene ID" value="DCAR_019564"/>
</dbReference>